<name>A0A2A5T263_9GAMM</name>
<dbReference type="EMBL" id="NBYY01000024">
    <property type="protein sequence ID" value="PCS22208.1"/>
    <property type="molecule type" value="Genomic_DNA"/>
</dbReference>
<dbReference type="RefSeq" id="WP_274538469.1">
    <property type="nucleotide sequence ID" value="NZ_CAWOZL010000044.1"/>
</dbReference>
<evidence type="ECO:0000313" key="1">
    <source>
        <dbReference type="EMBL" id="PCS22208.1"/>
    </source>
</evidence>
<proteinExistence type="predicted"/>
<sequence>MLIPRCIMRGLWCFLSLGQTHLESAWLDPNTIENKTSSMITGI</sequence>
<dbReference type="GeneID" id="78828752"/>
<gene>
    <name evidence="1" type="ORF">BTN49_2162</name>
</gene>
<comment type="caution">
    <text evidence="1">The sequence shown here is derived from an EMBL/GenBank/DDBJ whole genome shotgun (WGS) entry which is preliminary data.</text>
</comment>
<accession>A0A2A5T263</accession>
<dbReference type="AlphaFoldDB" id="A0A2A5T263"/>
<keyword evidence="2" id="KW-1185">Reference proteome</keyword>
<dbReference type="Proteomes" id="UP000219020">
    <property type="component" value="Unassembled WGS sequence"/>
</dbReference>
<organism evidence="1 2">
    <name type="scientific">Candidatus Enterovibrio escicola</name>
    <dbReference type="NCBI Taxonomy" id="1927127"/>
    <lineage>
        <taxon>Bacteria</taxon>
        <taxon>Pseudomonadati</taxon>
        <taxon>Pseudomonadota</taxon>
        <taxon>Gammaproteobacteria</taxon>
        <taxon>Vibrionales</taxon>
        <taxon>Vibrionaceae</taxon>
        <taxon>Enterovibrio</taxon>
    </lineage>
</organism>
<protein>
    <submittedName>
        <fullName evidence="1">Uncharacterized protein</fullName>
    </submittedName>
</protein>
<reference evidence="2" key="1">
    <citation type="submission" date="2017-04" db="EMBL/GenBank/DDBJ databases">
        <title>Genome evolution of the luminous symbionts of deep sea anglerfish.</title>
        <authorList>
            <person name="Hendry T.A."/>
        </authorList>
    </citation>
    <scope>NUCLEOTIDE SEQUENCE [LARGE SCALE GENOMIC DNA]</scope>
</reference>
<evidence type="ECO:0000313" key="2">
    <source>
        <dbReference type="Proteomes" id="UP000219020"/>
    </source>
</evidence>